<dbReference type="InterPro" id="IPR003594">
    <property type="entry name" value="HATPase_dom"/>
</dbReference>
<evidence type="ECO:0000259" key="10">
    <source>
        <dbReference type="SMART" id="SM00065"/>
    </source>
</evidence>
<dbReference type="Pfam" id="PF02518">
    <property type="entry name" value="HATPase_c"/>
    <property type="match status" value="1"/>
</dbReference>
<gene>
    <name evidence="12" type="ORF">DFJ75_3401</name>
</gene>
<evidence type="ECO:0000256" key="8">
    <source>
        <dbReference type="ARBA" id="ARBA00023012"/>
    </source>
</evidence>
<dbReference type="SMART" id="SM00387">
    <property type="entry name" value="HATPase_c"/>
    <property type="match status" value="1"/>
</dbReference>
<dbReference type="Gene3D" id="3.30.565.10">
    <property type="entry name" value="Histidine kinase-like ATPase, C-terminal domain"/>
    <property type="match status" value="1"/>
</dbReference>
<dbReference type="GO" id="GO:0000155">
    <property type="term" value="F:phosphorelay sensor kinase activity"/>
    <property type="evidence" value="ECO:0007669"/>
    <property type="project" value="InterPro"/>
</dbReference>
<evidence type="ECO:0000313" key="13">
    <source>
        <dbReference type="Proteomes" id="UP000274762"/>
    </source>
</evidence>
<dbReference type="SUPFAM" id="SSF55781">
    <property type="entry name" value="GAF domain-like"/>
    <property type="match status" value="1"/>
</dbReference>
<dbReference type="SUPFAM" id="SSF55874">
    <property type="entry name" value="ATPase domain of HSP90 chaperone/DNA topoisomerase II/histidine kinase"/>
    <property type="match status" value="1"/>
</dbReference>
<dbReference type="InterPro" id="IPR003018">
    <property type="entry name" value="GAF"/>
</dbReference>
<keyword evidence="9" id="KW-0812">Transmembrane</keyword>
<dbReference type="Gene3D" id="3.30.450.40">
    <property type="match status" value="1"/>
</dbReference>
<comment type="catalytic activity">
    <reaction evidence="1">
        <text>ATP + protein L-histidine = ADP + protein N-phospho-L-histidine.</text>
        <dbReference type="EC" id="2.7.13.3"/>
    </reaction>
</comment>
<dbReference type="GO" id="GO:0005524">
    <property type="term" value="F:ATP binding"/>
    <property type="evidence" value="ECO:0007669"/>
    <property type="project" value="UniProtKB-KW"/>
</dbReference>
<evidence type="ECO:0000256" key="2">
    <source>
        <dbReference type="ARBA" id="ARBA00012438"/>
    </source>
</evidence>
<dbReference type="Pfam" id="PF07730">
    <property type="entry name" value="HisKA_3"/>
    <property type="match status" value="1"/>
</dbReference>
<feature type="transmembrane region" description="Helical" evidence="9">
    <location>
        <begin position="34"/>
        <end position="55"/>
    </location>
</feature>
<comment type="caution">
    <text evidence="12">The sequence shown here is derived from an EMBL/GenBank/DDBJ whole genome shotgun (WGS) entry which is preliminary data.</text>
</comment>
<evidence type="ECO:0000313" key="12">
    <source>
        <dbReference type="EMBL" id="RKR96549.1"/>
    </source>
</evidence>
<keyword evidence="3" id="KW-0597">Phosphoprotein</keyword>
<dbReference type="Pfam" id="PF01590">
    <property type="entry name" value="GAF"/>
    <property type="match status" value="1"/>
</dbReference>
<name>A0A495K7R3_WILMA</name>
<evidence type="ECO:0000259" key="11">
    <source>
        <dbReference type="SMART" id="SM00387"/>
    </source>
</evidence>
<dbReference type="SMART" id="SM00065">
    <property type="entry name" value="GAF"/>
    <property type="match status" value="1"/>
</dbReference>
<evidence type="ECO:0000256" key="9">
    <source>
        <dbReference type="SAM" id="Phobius"/>
    </source>
</evidence>
<dbReference type="RefSeq" id="WP_245969094.1">
    <property type="nucleotide sequence ID" value="NZ_CBCRXS010000008.1"/>
</dbReference>
<dbReference type="PANTHER" id="PTHR24421:SF10">
    <property type="entry name" value="NITRATE_NITRITE SENSOR PROTEIN NARQ"/>
    <property type="match status" value="1"/>
</dbReference>
<feature type="domain" description="GAF" evidence="10">
    <location>
        <begin position="268"/>
        <end position="414"/>
    </location>
</feature>
<dbReference type="Gene3D" id="1.20.5.1930">
    <property type="match status" value="1"/>
</dbReference>
<feature type="transmembrane region" description="Helical" evidence="9">
    <location>
        <begin position="67"/>
        <end position="95"/>
    </location>
</feature>
<protein>
    <recommendedName>
        <fullName evidence="2">histidine kinase</fullName>
        <ecNumber evidence="2">2.7.13.3</ecNumber>
    </recommendedName>
</protein>
<accession>A0A495K7R3</accession>
<evidence type="ECO:0000256" key="6">
    <source>
        <dbReference type="ARBA" id="ARBA00022777"/>
    </source>
</evidence>
<sequence>MISAARSGTEFSTDRGSWRDRLATTVLRPSAPPLGWGIAIACGFIATEMLVVHLLEQIAPNSAFGAVFLFGVLVVSAGWGFGLALVTSVASATAYAYVHVSENSESLVPAVVVFSTLAILTNVLVGQSRLRAVESDQRRREADLLAAFARTMLRESMSPEMFEKASSRLSDVLELPPPHAVLGPADTDPAPDQQRILLRDNGIDLGALLVPGTLDAADARRVRRIVPALEALLAAARDREQLHEQTARLARQQAALRRVATLVALRVEPDDVYPAVARELGSGLGAEHVSVVRFEDGHGVVLAAWDDERNENRLTPGERLELGGNNICTLVLTTGEPAAIDYTAATGPIADRMHQRGLVCGLGVPITIDGDVWGAVVVASSDRAPELEIQTRMTDFADLVATAVYNCETRAQLTQSRARVIAAADQARRTIERDLHDGAQQRIVSLGMELRAAQAAVPTDREDLRLRLDRSVDALTHVHTDLQELSRGIHPAILSRGGLGPALKTLARRSPVPVSLSIDIPWRLPDPVEVAAYYVVAEALTNTAKYADASVVTITAAITDEVLDLTVCDDGDGGADTGAGSGLIGLQDRIEAVGGTFTVSSPVGEGTNLTVRIPVARDA</sequence>
<dbReference type="Proteomes" id="UP000274762">
    <property type="component" value="Unassembled WGS sequence"/>
</dbReference>
<evidence type="ECO:0000256" key="7">
    <source>
        <dbReference type="ARBA" id="ARBA00022840"/>
    </source>
</evidence>
<dbReference type="EC" id="2.7.13.3" evidence="2"/>
<dbReference type="InterPro" id="IPR036890">
    <property type="entry name" value="HATPase_C_sf"/>
</dbReference>
<evidence type="ECO:0000256" key="5">
    <source>
        <dbReference type="ARBA" id="ARBA00022741"/>
    </source>
</evidence>
<dbReference type="CDD" id="cd16917">
    <property type="entry name" value="HATPase_UhpB-NarQ-NarX-like"/>
    <property type="match status" value="1"/>
</dbReference>
<dbReference type="GO" id="GO:0016020">
    <property type="term" value="C:membrane"/>
    <property type="evidence" value="ECO:0007669"/>
    <property type="project" value="InterPro"/>
</dbReference>
<keyword evidence="5" id="KW-0547">Nucleotide-binding</keyword>
<dbReference type="InterPro" id="IPR029016">
    <property type="entry name" value="GAF-like_dom_sf"/>
</dbReference>
<dbReference type="AlphaFoldDB" id="A0A495K7R3"/>
<keyword evidence="6 12" id="KW-0418">Kinase</keyword>
<feature type="transmembrane region" description="Helical" evidence="9">
    <location>
        <begin position="107"/>
        <end position="125"/>
    </location>
</feature>
<keyword evidence="4" id="KW-0808">Transferase</keyword>
<organism evidence="12 13">
    <name type="scientific">Williamsia marianensis</name>
    <dbReference type="NCBI Taxonomy" id="85044"/>
    <lineage>
        <taxon>Bacteria</taxon>
        <taxon>Bacillati</taxon>
        <taxon>Actinomycetota</taxon>
        <taxon>Actinomycetes</taxon>
        <taxon>Mycobacteriales</taxon>
        <taxon>Nocardiaceae</taxon>
        <taxon>Williamsia</taxon>
    </lineage>
</organism>
<dbReference type="PANTHER" id="PTHR24421">
    <property type="entry name" value="NITRATE/NITRITE SENSOR PROTEIN NARX-RELATED"/>
    <property type="match status" value="1"/>
</dbReference>
<keyword evidence="9" id="KW-0472">Membrane</keyword>
<dbReference type="InterPro" id="IPR011712">
    <property type="entry name" value="Sig_transdc_His_kin_sub3_dim/P"/>
</dbReference>
<feature type="domain" description="Histidine kinase/HSP90-like ATPase" evidence="11">
    <location>
        <begin position="527"/>
        <end position="617"/>
    </location>
</feature>
<evidence type="ECO:0000256" key="1">
    <source>
        <dbReference type="ARBA" id="ARBA00000085"/>
    </source>
</evidence>
<evidence type="ECO:0000256" key="3">
    <source>
        <dbReference type="ARBA" id="ARBA00022553"/>
    </source>
</evidence>
<dbReference type="InterPro" id="IPR050482">
    <property type="entry name" value="Sensor_HK_TwoCompSys"/>
</dbReference>
<keyword evidence="9" id="KW-1133">Transmembrane helix</keyword>
<dbReference type="GO" id="GO:0046983">
    <property type="term" value="F:protein dimerization activity"/>
    <property type="evidence" value="ECO:0007669"/>
    <property type="project" value="InterPro"/>
</dbReference>
<keyword evidence="8" id="KW-0902">Two-component regulatory system</keyword>
<dbReference type="EMBL" id="RBKV01000001">
    <property type="protein sequence ID" value="RKR96549.1"/>
    <property type="molecule type" value="Genomic_DNA"/>
</dbReference>
<proteinExistence type="predicted"/>
<evidence type="ECO:0000256" key="4">
    <source>
        <dbReference type="ARBA" id="ARBA00022679"/>
    </source>
</evidence>
<keyword evidence="7" id="KW-0067">ATP-binding</keyword>
<reference evidence="12 13" key="1">
    <citation type="submission" date="2018-10" db="EMBL/GenBank/DDBJ databases">
        <title>Sequencing the genomes of 1000 actinobacteria strains.</title>
        <authorList>
            <person name="Klenk H.-P."/>
        </authorList>
    </citation>
    <scope>NUCLEOTIDE SEQUENCE [LARGE SCALE GENOMIC DNA]</scope>
    <source>
        <strain evidence="12 13">DSM 44343</strain>
    </source>
</reference>